<name>A0A7S0EP99_9EUKA</name>
<sequence>MVQLFPNWVVRYVRNPNLRLKSWMGVPVEVFIVPPAMSKFEIAEYLKRLYNLPILKVHTANYLGQMKRNANGQKYKLPDFKKAYVYLQGTGGATKEGLRYQPIVEQQTDEALAAWPARPGQGYSEIEGRFPIRAKKDAKR</sequence>
<dbReference type="PANTHER" id="PTHR12059:SF5">
    <property type="entry name" value="LARGE RIBOSOMAL SUBUNIT PROTEIN UL23M"/>
    <property type="match status" value="1"/>
</dbReference>
<dbReference type="GO" id="GO:0005762">
    <property type="term" value="C:mitochondrial large ribosomal subunit"/>
    <property type="evidence" value="ECO:0007669"/>
    <property type="project" value="TreeGrafter"/>
</dbReference>
<dbReference type="Gene3D" id="3.30.70.330">
    <property type="match status" value="1"/>
</dbReference>
<dbReference type="InterPro" id="IPR012678">
    <property type="entry name" value="Ribosomal_uL23/eL15/eS24_sf"/>
</dbReference>
<dbReference type="InterPro" id="IPR012677">
    <property type="entry name" value="Nucleotide-bd_a/b_plait_sf"/>
</dbReference>
<evidence type="ECO:0000256" key="3">
    <source>
        <dbReference type="ARBA" id="ARBA00023274"/>
    </source>
</evidence>
<reference evidence="5" key="1">
    <citation type="submission" date="2021-01" db="EMBL/GenBank/DDBJ databases">
        <authorList>
            <person name="Corre E."/>
            <person name="Pelletier E."/>
            <person name="Niang G."/>
            <person name="Scheremetjew M."/>
            <person name="Finn R."/>
            <person name="Kale V."/>
            <person name="Holt S."/>
            <person name="Cochrane G."/>
            <person name="Meng A."/>
            <person name="Brown T."/>
            <person name="Cohen L."/>
        </authorList>
    </citation>
    <scope>NUCLEOTIDE SEQUENCE</scope>
    <source>
        <strain evidence="5">CCMP1374</strain>
    </source>
</reference>
<dbReference type="PANTHER" id="PTHR12059">
    <property type="entry name" value="RIBOSOMAL PROTEIN L23-RELATED"/>
    <property type="match status" value="1"/>
</dbReference>
<accession>A0A7S0EP99</accession>
<dbReference type="EMBL" id="HBEP01019165">
    <property type="protein sequence ID" value="CAD8489497.1"/>
    <property type="molecule type" value="Transcribed_RNA"/>
</dbReference>
<evidence type="ECO:0000256" key="2">
    <source>
        <dbReference type="ARBA" id="ARBA00022980"/>
    </source>
</evidence>
<dbReference type="AlphaFoldDB" id="A0A7S0EP99"/>
<protein>
    <recommendedName>
        <fullName evidence="4">Large ribosomal subunit protein uL23m</fullName>
    </recommendedName>
</protein>
<dbReference type="GO" id="GO:0032543">
    <property type="term" value="P:mitochondrial translation"/>
    <property type="evidence" value="ECO:0007669"/>
    <property type="project" value="TreeGrafter"/>
</dbReference>
<proteinExistence type="inferred from homology"/>
<dbReference type="SUPFAM" id="SSF54189">
    <property type="entry name" value="Ribosomal proteins S24e, L23 and L15e"/>
    <property type="match status" value="1"/>
</dbReference>
<evidence type="ECO:0000313" key="5">
    <source>
        <dbReference type="EMBL" id="CAD8489497.1"/>
    </source>
</evidence>
<comment type="similarity">
    <text evidence="1">Belongs to the universal ribosomal protein uL23 family.</text>
</comment>
<organism evidence="5">
    <name type="scientific">Phaeocystis antarctica</name>
    <dbReference type="NCBI Taxonomy" id="33657"/>
    <lineage>
        <taxon>Eukaryota</taxon>
        <taxon>Haptista</taxon>
        <taxon>Haptophyta</taxon>
        <taxon>Prymnesiophyceae</taxon>
        <taxon>Phaeocystales</taxon>
        <taxon>Phaeocystaceae</taxon>
        <taxon>Phaeocystis</taxon>
    </lineage>
</organism>
<keyword evidence="3" id="KW-0687">Ribonucleoprotein</keyword>
<keyword evidence="2" id="KW-0689">Ribosomal protein</keyword>
<evidence type="ECO:0000256" key="1">
    <source>
        <dbReference type="ARBA" id="ARBA00006700"/>
    </source>
</evidence>
<gene>
    <name evidence="5" type="ORF">PANT1444_LOCUS10747</name>
</gene>
<dbReference type="InterPro" id="IPR013025">
    <property type="entry name" value="Ribosomal_uL23-like"/>
</dbReference>
<evidence type="ECO:0000256" key="4">
    <source>
        <dbReference type="ARBA" id="ARBA00039977"/>
    </source>
</evidence>
<dbReference type="Pfam" id="PF00276">
    <property type="entry name" value="Ribosomal_L23"/>
    <property type="match status" value="1"/>
</dbReference>
<dbReference type="GO" id="GO:0003735">
    <property type="term" value="F:structural constituent of ribosome"/>
    <property type="evidence" value="ECO:0007669"/>
    <property type="project" value="InterPro"/>
</dbReference>